<evidence type="ECO:0000313" key="3">
    <source>
        <dbReference type="EMBL" id="EEA91225.1"/>
    </source>
</evidence>
<dbReference type="Pfam" id="PF03861">
    <property type="entry name" value="ANTAR"/>
    <property type="match status" value="1"/>
</dbReference>
<dbReference type="HOGENOM" id="CLU_2394664_0_0_11"/>
<keyword evidence="4" id="KW-1185">Reference proteome</keyword>
<dbReference type="RefSeq" id="WP_006720231.1">
    <property type="nucleotide sequence ID" value="NZ_CP085935.1"/>
</dbReference>
<dbReference type="SUPFAM" id="SSF52172">
    <property type="entry name" value="CheY-like"/>
    <property type="match status" value="1"/>
</dbReference>
<reference evidence="3 4" key="2">
    <citation type="submission" date="2008-10" db="EMBL/GenBank/DDBJ databases">
        <authorList>
            <person name="Fulton L."/>
            <person name="Clifton S."/>
            <person name="Fulton B."/>
            <person name="Xu J."/>
            <person name="Minx P."/>
            <person name="Pepin K.H."/>
            <person name="Johnson M."/>
            <person name="Thiruvilangam P."/>
            <person name="Bhonagiri V."/>
            <person name="Nash W.E."/>
            <person name="Mardis E.R."/>
            <person name="Wilson R.K."/>
        </authorList>
    </citation>
    <scope>NUCLEOTIDE SEQUENCE [LARGE SCALE GENOMIC DNA]</scope>
    <source>
        <strain evidence="3 4">DSM 13279</strain>
    </source>
</reference>
<dbReference type="InterPro" id="IPR011006">
    <property type="entry name" value="CheY-like_superfamily"/>
</dbReference>
<protein>
    <submittedName>
        <fullName evidence="3">ANTAR domain protein</fullName>
    </submittedName>
</protein>
<dbReference type="InterPro" id="IPR005561">
    <property type="entry name" value="ANTAR"/>
</dbReference>
<feature type="domain" description="ANTAR" evidence="2">
    <location>
        <begin position="22"/>
        <end position="82"/>
    </location>
</feature>
<proteinExistence type="predicted"/>
<dbReference type="SMART" id="SM01012">
    <property type="entry name" value="ANTAR"/>
    <property type="match status" value="1"/>
</dbReference>
<comment type="caution">
    <text evidence="3">The sequence shown here is derived from an EMBL/GenBank/DDBJ whole genome shotgun (WGS) entry which is preliminary data.</text>
</comment>
<dbReference type="GO" id="GO:0003723">
    <property type="term" value="F:RNA binding"/>
    <property type="evidence" value="ECO:0007669"/>
    <property type="project" value="InterPro"/>
</dbReference>
<dbReference type="Proteomes" id="UP000003560">
    <property type="component" value="Unassembled WGS sequence"/>
</dbReference>
<reference evidence="3 4" key="1">
    <citation type="submission" date="2008-10" db="EMBL/GenBank/DDBJ databases">
        <title>Draft genome sequence of Collinsella stercoris (DSM 13279).</title>
        <authorList>
            <person name="Sudarsanam P."/>
            <person name="Ley R."/>
            <person name="Guruge J."/>
            <person name="Turnbaugh P.J."/>
            <person name="Mahowald M."/>
            <person name="Liep D."/>
            <person name="Gordon J."/>
        </authorList>
    </citation>
    <scope>NUCLEOTIDE SEQUENCE [LARGE SCALE GENOMIC DNA]</scope>
    <source>
        <strain evidence="3 4">DSM 13279</strain>
    </source>
</reference>
<organism evidence="3 4">
    <name type="scientific">Collinsella stercoris DSM 13279</name>
    <dbReference type="NCBI Taxonomy" id="445975"/>
    <lineage>
        <taxon>Bacteria</taxon>
        <taxon>Bacillati</taxon>
        <taxon>Actinomycetota</taxon>
        <taxon>Coriobacteriia</taxon>
        <taxon>Coriobacteriales</taxon>
        <taxon>Coriobacteriaceae</taxon>
        <taxon>Collinsella</taxon>
    </lineage>
</organism>
<dbReference type="EMBL" id="ABXJ01000030">
    <property type="protein sequence ID" value="EEA91225.1"/>
    <property type="molecule type" value="Genomic_DNA"/>
</dbReference>
<accession>B6G928</accession>
<dbReference type="InterPro" id="IPR036388">
    <property type="entry name" value="WH-like_DNA-bd_sf"/>
</dbReference>
<dbReference type="Gene3D" id="1.10.10.10">
    <property type="entry name" value="Winged helix-like DNA-binding domain superfamily/Winged helix DNA-binding domain"/>
    <property type="match status" value="1"/>
</dbReference>
<evidence type="ECO:0000259" key="2">
    <source>
        <dbReference type="PROSITE" id="PS50921"/>
    </source>
</evidence>
<feature type="compositionally biased region" description="Polar residues" evidence="1">
    <location>
        <begin position="1"/>
        <end position="14"/>
    </location>
</feature>
<dbReference type="AlphaFoldDB" id="B6G928"/>
<evidence type="ECO:0000256" key="1">
    <source>
        <dbReference type="SAM" id="MobiDB-lite"/>
    </source>
</evidence>
<gene>
    <name evidence="3" type="ORF">COLSTE_00569</name>
</gene>
<sequence length="93" mass="10536">MESHTNRNSINSANERAENAGSKEMAKRIRHLERMLETRIDIDHAKAILMQKGLCENEAYGSLRHVSMMTRTPLPEIAKAVILADLVEHDGLR</sequence>
<name>B6G928_9ACTN</name>
<dbReference type="PROSITE" id="PS50921">
    <property type="entry name" value="ANTAR"/>
    <property type="match status" value="1"/>
</dbReference>
<feature type="region of interest" description="Disordered" evidence="1">
    <location>
        <begin position="1"/>
        <end position="24"/>
    </location>
</feature>
<dbReference type="GeneID" id="98002883"/>
<evidence type="ECO:0000313" key="4">
    <source>
        <dbReference type="Proteomes" id="UP000003560"/>
    </source>
</evidence>